<dbReference type="RefSeq" id="WP_347307605.1">
    <property type="nucleotide sequence ID" value="NZ_JBAJEX010000002.1"/>
</dbReference>
<name>A0ABV0EGL1_9BURK</name>
<evidence type="ECO:0000256" key="6">
    <source>
        <dbReference type="ARBA" id="ARBA00023237"/>
    </source>
</evidence>
<accession>A0ABV0EGL1</accession>
<comment type="subcellular location">
    <subcellularLocation>
        <location evidence="1">Cell outer membrane</location>
    </subcellularLocation>
</comment>
<evidence type="ECO:0000256" key="7">
    <source>
        <dbReference type="ARBA" id="ARBA00023315"/>
    </source>
</evidence>
<evidence type="ECO:0000256" key="5">
    <source>
        <dbReference type="ARBA" id="ARBA00023136"/>
    </source>
</evidence>
<dbReference type="NCBIfam" id="NF008271">
    <property type="entry name" value="PRK11045.1"/>
    <property type="match status" value="1"/>
</dbReference>
<organism evidence="9 10">
    <name type="scientific">Thiobacter aerophilum</name>
    <dbReference type="NCBI Taxonomy" id="3121275"/>
    <lineage>
        <taxon>Bacteria</taxon>
        <taxon>Pseudomonadati</taxon>
        <taxon>Pseudomonadota</taxon>
        <taxon>Betaproteobacteria</taxon>
        <taxon>Burkholderiales</taxon>
        <taxon>Thiobacteraceae</taxon>
        <taxon>Thiobacter</taxon>
    </lineage>
</organism>
<dbReference type="InterPro" id="IPR009746">
    <property type="entry name" value="LipidA_acyl_PagP"/>
</dbReference>
<evidence type="ECO:0000313" key="10">
    <source>
        <dbReference type="Proteomes" id="UP001482231"/>
    </source>
</evidence>
<sequence>MVARVGLTAVLAGLAALSAAHAEDVSAWARARERLATIWNEGSNDFYLPFHTHHLRFAYSREKIDSYQENPVGFGYGRSLYEDGVWRGLYAMGFQDSHFKPSYMVGYGQQWLWQPMPEWRVGGGFTTFLMTRADIGHYTPFPGILPMASVGYRQLSVEAAYVPGARGAGNLLFFWARIELDRQ</sequence>
<protein>
    <submittedName>
        <fullName evidence="9">Lipid IV(A) palmitoyltransferase PagP</fullName>
        <ecNumber evidence="9">2.3.1.251</ecNumber>
    </submittedName>
</protein>
<dbReference type="Pfam" id="PF07017">
    <property type="entry name" value="PagP"/>
    <property type="match status" value="1"/>
</dbReference>
<keyword evidence="3 9" id="KW-0808">Transferase</keyword>
<reference evidence="9 10" key="1">
    <citation type="submission" date="2024-02" db="EMBL/GenBank/DDBJ databases">
        <title>New thermophilic sulfur-oxidizing bacteria from a hot springs of the Uzon caldera (Kamchatka, Russia).</title>
        <authorList>
            <person name="Dukat A.M."/>
            <person name="Elcheninov A.G."/>
            <person name="Frolov E.N."/>
        </authorList>
    </citation>
    <scope>NUCLEOTIDE SEQUENCE [LARGE SCALE GENOMIC DNA]</scope>
    <source>
        <strain evidence="9 10">AK1</strain>
    </source>
</reference>
<proteinExistence type="inferred from homology"/>
<evidence type="ECO:0000256" key="8">
    <source>
        <dbReference type="SAM" id="SignalP"/>
    </source>
</evidence>
<evidence type="ECO:0000256" key="3">
    <source>
        <dbReference type="ARBA" id="ARBA00022679"/>
    </source>
</evidence>
<comment type="caution">
    <text evidence="9">The sequence shown here is derived from an EMBL/GenBank/DDBJ whole genome shotgun (WGS) entry which is preliminary data.</text>
</comment>
<dbReference type="EC" id="2.3.1.251" evidence="9"/>
<keyword evidence="7 9" id="KW-0012">Acyltransferase</keyword>
<dbReference type="Proteomes" id="UP001482231">
    <property type="component" value="Unassembled WGS sequence"/>
</dbReference>
<dbReference type="GO" id="GO:0016746">
    <property type="term" value="F:acyltransferase activity"/>
    <property type="evidence" value="ECO:0007669"/>
    <property type="project" value="UniProtKB-KW"/>
</dbReference>
<evidence type="ECO:0000256" key="1">
    <source>
        <dbReference type="ARBA" id="ARBA00004442"/>
    </source>
</evidence>
<dbReference type="EMBL" id="JBAJEX010000002">
    <property type="protein sequence ID" value="MEO1766507.1"/>
    <property type="molecule type" value="Genomic_DNA"/>
</dbReference>
<feature type="signal peptide" evidence="8">
    <location>
        <begin position="1"/>
        <end position="22"/>
    </location>
</feature>
<comment type="similarity">
    <text evidence="2">Belongs to the lipid A palmitoyltransferase family.</text>
</comment>
<evidence type="ECO:0000256" key="2">
    <source>
        <dbReference type="ARBA" id="ARBA00006368"/>
    </source>
</evidence>
<dbReference type="Gene3D" id="2.40.160.20">
    <property type="match status" value="1"/>
</dbReference>
<keyword evidence="5" id="KW-0472">Membrane</keyword>
<dbReference type="SUPFAM" id="SSF56925">
    <property type="entry name" value="OMPA-like"/>
    <property type="match status" value="1"/>
</dbReference>
<feature type="chain" id="PRO_5047300354" evidence="8">
    <location>
        <begin position="23"/>
        <end position="183"/>
    </location>
</feature>
<keyword evidence="6" id="KW-0998">Cell outer membrane</keyword>
<keyword evidence="4 8" id="KW-0732">Signal</keyword>
<evidence type="ECO:0000313" key="9">
    <source>
        <dbReference type="EMBL" id="MEO1766507.1"/>
    </source>
</evidence>
<gene>
    <name evidence="9" type="primary">pagP</name>
    <name evidence="9" type="ORF">V6E02_04700</name>
</gene>
<keyword evidence="10" id="KW-1185">Reference proteome</keyword>
<evidence type="ECO:0000256" key="4">
    <source>
        <dbReference type="ARBA" id="ARBA00022729"/>
    </source>
</evidence>
<dbReference type="InterPro" id="IPR011250">
    <property type="entry name" value="OMP/PagP_B-barrel"/>
</dbReference>